<dbReference type="EMBL" id="JAACJL010000001">
    <property type="protein sequence ID" value="KAF4623294.1"/>
    <property type="molecule type" value="Genomic_DNA"/>
</dbReference>
<dbReference type="Pfam" id="PF19086">
    <property type="entry name" value="Terpene_syn_C_2"/>
    <property type="match status" value="1"/>
</dbReference>
<dbReference type="Gene3D" id="1.10.600.10">
    <property type="entry name" value="Farnesyl Diphosphate Synthase"/>
    <property type="match status" value="1"/>
</dbReference>
<organism evidence="1 2">
    <name type="scientific">Agrocybe pediades</name>
    <dbReference type="NCBI Taxonomy" id="84607"/>
    <lineage>
        <taxon>Eukaryota</taxon>
        <taxon>Fungi</taxon>
        <taxon>Dikarya</taxon>
        <taxon>Basidiomycota</taxon>
        <taxon>Agaricomycotina</taxon>
        <taxon>Agaricomycetes</taxon>
        <taxon>Agaricomycetidae</taxon>
        <taxon>Agaricales</taxon>
        <taxon>Agaricineae</taxon>
        <taxon>Strophariaceae</taxon>
        <taxon>Agrocybe</taxon>
    </lineage>
</organism>
<sequence>MLFTIPDWSHLERDDSFAITMPVKTNEQGQRMFCLPGTLDNWPWPRAMNRHYKEIQARSDAWMHSFKAFNNKQSQRAFDMVDTRRVASLFYPFATKEHFRTGCDLMNLFFVIDPYTDVEPAHVVREMADIIIDALNNPDKPRPEGEILLGELTRQFWDRGRKTATPSAAMHMVKHN</sequence>
<accession>A0A8H4VXA5</accession>
<dbReference type="AlphaFoldDB" id="A0A8H4VXA5"/>
<dbReference type="Proteomes" id="UP000521872">
    <property type="component" value="Unassembled WGS sequence"/>
</dbReference>
<comment type="caution">
    <text evidence="1">The sequence shown here is derived from an EMBL/GenBank/DDBJ whole genome shotgun (WGS) entry which is preliminary data.</text>
</comment>
<protein>
    <submittedName>
        <fullName evidence="1">Uncharacterized protein</fullName>
    </submittedName>
</protein>
<reference evidence="1 2" key="1">
    <citation type="submission" date="2019-12" db="EMBL/GenBank/DDBJ databases">
        <authorList>
            <person name="Floudas D."/>
            <person name="Bentzer J."/>
            <person name="Ahren D."/>
            <person name="Johansson T."/>
            <person name="Persson P."/>
            <person name="Tunlid A."/>
        </authorList>
    </citation>
    <scope>NUCLEOTIDE SEQUENCE [LARGE SCALE GENOMIC DNA]</scope>
    <source>
        <strain evidence="1 2">CBS 102.39</strain>
    </source>
</reference>
<evidence type="ECO:0000313" key="2">
    <source>
        <dbReference type="Proteomes" id="UP000521872"/>
    </source>
</evidence>
<keyword evidence="2" id="KW-1185">Reference proteome</keyword>
<proteinExistence type="predicted"/>
<gene>
    <name evidence="1" type="ORF">D9613_001445</name>
</gene>
<name>A0A8H4VXA5_9AGAR</name>
<dbReference type="SUPFAM" id="SSF48576">
    <property type="entry name" value="Terpenoid synthases"/>
    <property type="match status" value="1"/>
</dbReference>
<evidence type="ECO:0000313" key="1">
    <source>
        <dbReference type="EMBL" id="KAF4623294.1"/>
    </source>
</evidence>
<dbReference type="InterPro" id="IPR008949">
    <property type="entry name" value="Isoprenoid_synthase_dom_sf"/>
</dbReference>